<name>W9VJ47_9GAMM</name>
<sequence>MIFGRTLDPEIYDRGEFLDGVRRLALNRASICVRILLFDTREATRAGHRLIEMSRHLTSRIAIQCVSEDDRDRLDAFLVIDERGYVRRRLADTMEATADFDNPHESRLLRTDFEQMWDRSSPDAEMRRLYL</sequence>
<dbReference type="STRING" id="1249627.D779_0551"/>
<dbReference type="AlphaFoldDB" id="W9VJ47"/>
<accession>W9VJ47</accession>
<feature type="domain" description="DUF7931" evidence="1">
    <location>
        <begin position="2"/>
        <end position="129"/>
    </location>
</feature>
<dbReference type="Proteomes" id="UP000019460">
    <property type="component" value="Unassembled WGS sequence"/>
</dbReference>
<evidence type="ECO:0000313" key="2">
    <source>
        <dbReference type="EMBL" id="EXJ16082.1"/>
    </source>
</evidence>
<dbReference type="GO" id="GO:0016740">
    <property type="term" value="F:transferase activity"/>
    <property type="evidence" value="ECO:0007669"/>
    <property type="project" value="UniProtKB-KW"/>
</dbReference>
<comment type="caution">
    <text evidence="2">The sequence shown here is derived from an EMBL/GenBank/DDBJ whole genome shotgun (WGS) entry which is preliminary data.</text>
</comment>
<keyword evidence="3" id="KW-1185">Reference proteome</keyword>
<dbReference type="Pfam" id="PF25559">
    <property type="entry name" value="DUF7931"/>
    <property type="match status" value="1"/>
</dbReference>
<organism evidence="2 3">
    <name type="scientific">Imhoffiella purpurea</name>
    <dbReference type="NCBI Taxonomy" id="1249627"/>
    <lineage>
        <taxon>Bacteria</taxon>
        <taxon>Pseudomonadati</taxon>
        <taxon>Pseudomonadota</taxon>
        <taxon>Gammaproteobacteria</taxon>
        <taxon>Chromatiales</taxon>
        <taxon>Chromatiaceae</taxon>
        <taxon>Imhoffiella</taxon>
    </lineage>
</organism>
<evidence type="ECO:0000259" key="1">
    <source>
        <dbReference type="Pfam" id="PF25559"/>
    </source>
</evidence>
<gene>
    <name evidence="2" type="ORF">D779_0551</name>
</gene>
<evidence type="ECO:0000313" key="3">
    <source>
        <dbReference type="Proteomes" id="UP000019460"/>
    </source>
</evidence>
<dbReference type="EMBL" id="AONC01000015">
    <property type="protein sequence ID" value="EXJ16082.1"/>
    <property type="molecule type" value="Genomic_DNA"/>
</dbReference>
<protein>
    <submittedName>
        <fullName evidence="2">GCN5-related N-acetyltransferase</fullName>
    </submittedName>
</protein>
<proteinExistence type="predicted"/>
<reference evidence="2 3" key="1">
    <citation type="submission" date="2012-11" db="EMBL/GenBank/DDBJ databases">
        <title>Genome assembly of Thiorhodococcus sp. AK35.</title>
        <authorList>
            <person name="Nupur N."/>
            <person name="Khatri I."/>
            <person name="Subramanian S."/>
            <person name="Pinnaka A."/>
        </authorList>
    </citation>
    <scope>NUCLEOTIDE SEQUENCE [LARGE SCALE GENOMIC DNA]</scope>
    <source>
        <strain evidence="2 3">AK35</strain>
    </source>
</reference>
<dbReference type="eggNOG" id="COG2153">
    <property type="taxonomic scope" value="Bacteria"/>
</dbReference>
<keyword evidence="2" id="KW-0808">Transferase</keyword>
<dbReference type="InterPro" id="IPR057691">
    <property type="entry name" value="DUF7931"/>
</dbReference>